<dbReference type="Proteomes" id="UP001183777">
    <property type="component" value="Unassembled WGS sequence"/>
</dbReference>
<dbReference type="PANTHER" id="PTHR42760">
    <property type="entry name" value="SHORT-CHAIN DEHYDROGENASES/REDUCTASES FAMILY MEMBER"/>
    <property type="match status" value="1"/>
</dbReference>
<accession>A0ABU2RPV3</accession>
<comment type="caution">
    <text evidence="4">The sequence shown here is derived from an EMBL/GenBank/DDBJ whole genome shotgun (WGS) entry which is preliminary data.</text>
</comment>
<dbReference type="EMBL" id="JAVREX010000011">
    <property type="protein sequence ID" value="MDT0430686.1"/>
    <property type="molecule type" value="Genomic_DNA"/>
</dbReference>
<evidence type="ECO:0000313" key="5">
    <source>
        <dbReference type="Proteomes" id="UP001183777"/>
    </source>
</evidence>
<sequence length="273" mass="27982">MNRDRAQTGRRRFEGCAVLVTGAAGGLGRADCLALASEGAHLWAADIDVAAAEALVAELAAVGGSGQAVHLDVADADSWSALADEVEAAGPLHGLVNNAGVSLRAGIADTTVEQWQRVMEINLSSVFYGLKTLTPALARGAEDGGAAVVNVSSIAGMVGYFSATYGTSKWGVRGLSKVGALELAAHGIRVNSLHPGLTSTPLLHQAPDTTFVDESLRSVPAGRLATPQEIARVVAFLLSEDSTYVTGEEVVVDGGLTSGGLYHRILAGLADKP</sequence>
<dbReference type="InterPro" id="IPR002347">
    <property type="entry name" value="SDR_fam"/>
</dbReference>
<evidence type="ECO:0000313" key="4">
    <source>
        <dbReference type="EMBL" id="MDT0430686.1"/>
    </source>
</evidence>
<evidence type="ECO:0000259" key="3">
    <source>
        <dbReference type="SMART" id="SM00822"/>
    </source>
</evidence>
<evidence type="ECO:0000256" key="1">
    <source>
        <dbReference type="ARBA" id="ARBA00006484"/>
    </source>
</evidence>
<keyword evidence="5" id="KW-1185">Reference proteome</keyword>
<reference evidence="5" key="1">
    <citation type="submission" date="2023-07" db="EMBL/GenBank/DDBJ databases">
        <title>30 novel species of actinomycetes from the DSMZ collection.</title>
        <authorList>
            <person name="Nouioui I."/>
        </authorList>
    </citation>
    <scope>NUCLEOTIDE SEQUENCE [LARGE SCALE GENOMIC DNA]</scope>
    <source>
        <strain evidence="5">DSM 41770</strain>
    </source>
</reference>
<dbReference type="InterPro" id="IPR036291">
    <property type="entry name" value="NAD(P)-bd_dom_sf"/>
</dbReference>
<dbReference type="PROSITE" id="PS00061">
    <property type="entry name" value="ADH_SHORT"/>
    <property type="match status" value="1"/>
</dbReference>
<dbReference type="PRINTS" id="PR00080">
    <property type="entry name" value="SDRFAMILY"/>
</dbReference>
<feature type="domain" description="Ketoreductase" evidence="3">
    <location>
        <begin position="16"/>
        <end position="187"/>
    </location>
</feature>
<name>A0ABU2RPV3_9ACTN</name>
<dbReference type="SMART" id="SM00822">
    <property type="entry name" value="PKS_KR"/>
    <property type="match status" value="1"/>
</dbReference>
<protein>
    <submittedName>
        <fullName evidence="4">SDR family oxidoreductase</fullName>
    </submittedName>
</protein>
<dbReference type="PRINTS" id="PR00081">
    <property type="entry name" value="GDHRDH"/>
</dbReference>
<dbReference type="RefSeq" id="WP_200695716.1">
    <property type="nucleotide sequence ID" value="NZ_JAVREX010000011.1"/>
</dbReference>
<dbReference type="Gene3D" id="3.40.50.720">
    <property type="entry name" value="NAD(P)-binding Rossmann-like Domain"/>
    <property type="match status" value="1"/>
</dbReference>
<dbReference type="InterPro" id="IPR057326">
    <property type="entry name" value="KR_dom"/>
</dbReference>
<dbReference type="PANTHER" id="PTHR42760:SF133">
    <property type="entry name" value="3-OXOACYL-[ACYL-CARRIER-PROTEIN] REDUCTASE"/>
    <property type="match status" value="1"/>
</dbReference>
<evidence type="ECO:0000256" key="2">
    <source>
        <dbReference type="ARBA" id="ARBA00023002"/>
    </source>
</evidence>
<organism evidence="4 5">
    <name type="scientific">Streptomyces salyersiae</name>
    <dbReference type="NCBI Taxonomy" id="3075530"/>
    <lineage>
        <taxon>Bacteria</taxon>
        <taxon>Bacillati</taxon>
        <taxon>Actinomycetota</taxon>
        <taxon>Actinomycetes</taxon>
        <taxon>Kitasatosporales</taxon>
        <taxon>Streptomycetaceae</taxon>
        <taxon>Streptomyces</taxon>
    </lineage>
</organism>
<proteinExistence type="inferred from homology"/>
<comment type="similarity">
    <text evidence="1">Belongs to the short-chain dehydrogenases/reductases (SDR) family.</text>
</comment>
<dbReference type="InterPro" id="IPR020904">
    <property type="entry name" value="Sc_DH/Rdtase_CS"/>
</dbReference>
<dbReference type="Pfam" id="PF13561">
    <property type="entry name" value="adh_short_C2"/>
    <property type="match status" value="1"/>
</dbReference>
<keyword evidence="2" id="KW-0560">Oxidoreductase</keyword>
<dbReference type="SUPFAM" id="SSF51735">
    <property type="entry name" value="NAD(P)-binding Rossmann-fold domains"/>
    <property type="match status" value="1"/>
</dbReference>
<gene>
    <name evidence="4" type="ORF">RM649_23945</name>
</gene>